<keyword evidence="13" id="KW-0456">Lyase</keyword>
<keyword evidence="11" id="KW-0503">Monooxygenase</keyword>
<evidence type="ECO:0000256" key="2">
    <source>
        <dbReference type="ARBA" id="ARBA00004229"/>
    </source>
</evidence>
<evidence type="ECO:0000256" key="15">
    <source>
        <dbReference type="ARBA" id="ARBA00048059"/>
    </source>
</evidence>
<dbReference type="PANTHER" id="PTHR42704:SF15">
    <property type="entry name" value="RIBULOSE BISPHOSPHATE CARBOXYLASE LARGE CHAIN"/>
    <property type="match status" value="1"/>
</dbReference>
<dbReference type="GO" id="GO:0019253">
    <property type="term" value="P:reductive pentose-phosphate cycle"/>
    <property type="evidence" value="ECO:0007669"/>
    <property type="project" value="UniProtKB-KW"/>
</dbReference>
<evidence type="ECO:0000259" key="17">
    <source>
        <dbReference type="Pfam" id="PF00016"/>
    </source>
</evidence>
<evidence type="ECO:0000256" key="7">
    <source>
        <dbReference type="ARBA" id="ARBA00022531"/>
    </source>
</evidence>
<keyword evidence="19" id="KW-1185">Reference proteome</keyword>
<dbReference type="InterPro" id="IPR036376">
    <property type="entry name" value="RuBisCO_lsu_C_sf"/>
</dbReference>
<keyword evidence="8" id="KW-0113">Calvin cycle</keyword>
<organism evidence="18 19">
    <name type="scientific">Phaseolus coccineus</name>
    <name type="common">Scarlet runner bean</name>
    <name type="synonym">Phaseolus multiflorus</name>
    <dbReference type="NCBI Taxonomy" id="3886"/>
    <lineage>
        <taxon>Eukaryota</taxon>
        <taxon>Viridiplantae</taxon>
        <taxon>Streptophyta</taxon>
        <taxon>Embryophyta</taxon>
        <taxon>Tracheophyta</taxon>
        <taxon>Spermatophyta</taxon>
        <taxon>Magnoliopsida</taxon>
        <taxon>eudicotyledons</taxon>
        <taxon>Gunneridae</taxon>
        <taxon>Pentapetalae</taxon>
        <taxon>rosids</taxon>
        <taxon>fabids</taxon>
        <taxon>Fabales</taxon>
        <taxon>Fabaceae</taxon>
        <taxon>Papilionoideae</taxon>
        <taxon>50 kb inversion clade</taxon>
        <taxon>NPAAA clade</taxon>
        <taxon>indigoferoid/millettioid clade</taxon>
        <taxon>Phaseoleae</taxon>
        <taxon>Phaseolus</taxon>
    </lineage>
</organism>
<dbReference type="GO" id="GO:0016984">
    <property type="term" value="F:ribulose-bisphosphate carboxylase activity"/>
    <property type="evidence" value="ECO:0007669"/>
    <property type="project" value="UniProtKB-EC"/>
</dbReference>
<dbReference type="SUPFAM" id="SSF51649">
    <property type="entry name" value="RuBisCo, C-terminal domain"/>
    <property type="match status" value="1"/>
</dbReference>
<comment type="catalytic activity">
    <reaction evidence="16">
        <text>2 (2R)-3-phosphoglycerate + 2 H(+) = D-ribulose 1,5-bisphosphate + CO2 + H2O</text>
        <dbReference type="Rhea" id="RHEA:23124"/>
        <dbReference type="ChEBI" id="CHEBI:15377"/>
        <dbReference type="ChEBI" id="CHEBI:15378"/>
        <dbReference type="ChEBI" id="CHEBI:16526"/>
        <dbReference type="ChEBI" id="CHEBI:57870"/>
        <dbReference type="ChEBI" id="CHEBI:58272"/>
        <dbReference type="EC" id="4.1.1.39"/>
    </reaction>
</comment>
<accession>A0AAN9Q2T0</accession>
<protein>
    <recommendedName>
        <fullName evidence="5">Ribulose bisphosphate carboxylase large chain</fullName>
        <ecNumber evidence="4">4.1.1.39</ecNumber>
    </recommendedName>
</protein>
<dbReference type="SUPFAM" id="SSF54966">
    <property type="entry name" value="RuBisCO, large subunit, small (N-terminal) domain"/>
    <property type="match status" value="1"/>
</dbReference>
<sequence>MGDVVRVSTGPKLSIGSPSTLKIRPRVDPPTGTLRGVPVSITSIPLIRPSVALIATALTRLFPNNCCTSQALRALRLEDLRIPTAYIKTFQGPPHGIQVERDKLNKYGRPLLGFIDRQKNHGMHFRVLAKALRLSGGDHVHSGTVVGVLPVASGGIHVWHMPALTEIFGDDSARNEGRDLAREGNEIIREASKWSPELAAACEVWKEIKFEFQAMDTLD</sequence>
<evidence type="ECO:0000256" key="5">
    <source>
        <dbReference type="ARBA" id="ARBA00017725"/>
    </source>
</evidence>
<comment type="subcellular location">
    <subcellularLocation>
        <location evidence="2">Plastid</location>
        <location evidence="2">Chloroplast</location>
    </subcellularLocation>
</comment>
<evidence type="ECO:0000256" key="1">
    <source>
        <dbReference type="ARBA" id="ARBA00001946"/>
    </source>
</evidence>
<keyword evidence="9" id="KW-0934">Plastid</keyword>
<comment type="caution">
    <text evidence="18">The sequence shown here is derived from an EMBL/GenBank/DDBJ whole genome shotgun (WGS) entry which is preliminary data.</text>
</comment>
<dbReference type="InterPro" id="IPR000685">
    <property type="entry name" value="RuBisCO_lsu_C"/>
</dbReference>
<proteinExistence type="inferred from homology"/>
<dbReference type="InterPro" id="IPR036422">
    <property type="entry name" value="RuBisCO_lsu_N_sf"/>
</dbReference>
<evidence type="ECO:0000256" key="13">
    <source>
        <dbReference type="ARBA" id="ARBA00023239"/>
    </source>
</evidence>
<dbReference type="AlphaFoldDB" id="A0AAN9Q2T0"/>
<dbReference type="Proteomes" id="UP001374584">
    <property type="component" value="Unassembled WGS sequence"/>
</dbReference>
<evidence type="ECO:0000256" key="14">
    <source>
        <dbReference type="ARBA" id="ARBA00023300"/>
    </source>
</evidence>
<keyword evidence="7" id="KW-0602">Photosynthesis</keyword>
<reference evidence="18 19" key="1">
    <citation type="submission" date="2024-01" db="EMBL/GenBank/DDBJ databases">
        <title>The genomes of 5 underutilized Papilionoideae crops provide insights into root nodulation and disease resistanc.</title>
        <authorList>
            <person name="Jiang F."/>
        </authorList>
    </citation>
    <scope>NUCLEOTIDE SEQUENCE [LARGE SCALE GENOMIC DNA]</scope>
    <source>
        <strain evidence="18">JINMINGXINNONG_FW02</strain>
        <tissue evidence="18">Leaves</tissue>
    </source>
</reference>
<dbReference type="GO" id="GO:0000287">
    <property type="term" value="F:magnesium ion binding"/>
    <property type="evidence" value="ECO:0007669"/>
    <property type="project" value="InterPro"/>
</dbReference>
<feature type="domain" description="Ribulose bisphosphate carboxylase large subunit C-terminal" evidence="17">
    <location>
        <begin position="113"/>
        <end position="147"/>
    </location>
</feature>
<gene>
    <name evidence="18" type="ORF">VNO80_34683</name>
</gene>
<evidence type="ECO:0000313" key="18">
    <source>
        <dbReference type="EMBL" id="KAK7322325.1"/>
    </source>
</evidence>
<dbReference type="GO" id="GO:0004497">
    <property type="term" value="F:monooxygenase activity"/>
    <property type="evidence" value="ECO:0007669"/>
    <property type="project" value="UniProtKB-KW"/>
</dbReference>
<dbReference type="InterPro" id="IPR033966">
    <property type="entry name" value="RuBisCO"/>
</dbReference>
<name>A0AAN9Q2T0_PHACN</name>
<evidence type="ECO:0000256" key="9">
    <source>
        <dbReference type="ARBA" id="ARBA00022640"/>
    </source>
</evidence>
<evidence type="ECO:0000256" key="16">
    <source>
        <dbReference type="ARBA" id="ARBA00049469"/>
    </source>
</evidence>
<evidence type="ECO:0000256" key="11">
    <source>
        <dbReference type="ARBA" id="ARBA00023033"/>
    </source>
</evidence>
<evidence type="ECO:0000256" key="8">
    <source>
        <dbReference type="ARBA" id="ARBA00022567"/>
    </source>
</evidence>
<dbReference type="GO" id="GO:0009507">
    <property type="term" value="C:chloroplast"/>
    <property type="evidence" value="ECO:0007669"/>
    <property type="project" value="UniProtKB-SubCell"/>
</dbReference>
<evidence type="ECO:0000313" key="19">
    <source>
        <dbReference type="Proteomes" id="UP001374584"/>
    </source>
</evidence>
<evidence type="ECO:0000256" key="4">
    <source>
        <dbReference type="ARBA" id="ARBA00012287"/>
    </source>
</evidence>
<keyword evidence="12" id="KW-0601">Photorespiration</keyword>
<dbReference type="Gene3D" id="3.20.20.110">
    <property type="entry name" value="Ribulose bisphosphate carboxylase, large subunit, C-terminal domain"/>
    <property type="match status" value="2"/>
</dbReference>
<dbReference type="GO" id="GO:0009853">
    <property type="term" value="P:photorespiration"/>
    <property type="evidence" value="ECO:0007669"/>
    <property type="project" value="UniProtKB-KW"/>
</dbReference>
<comment type="catalytic activity">
    <reaction evidence="15">
        <text>D-ribulose 1,5-bisphosphate + O2 = 2-phosphoglycolate + (2R)-3-phosphoglycerate + 2 H(+)</text>
        <dbReference type="Rhea" id="RHEA:36631"/>
        <dbReference type="ChEBI" id="CHEBI:15378"/>
        <dbReference type="ChEBI" id="CHEBI:15379"/>
        <dbReference type="ChEBI" id="CHEBI:57870"/>
        <dbReference type="ChEBI" id="CHEBI:58033"/>
        <dbReference type="ChEBI" id="CHEBI:58272"/>
    </reaction>
</comment>
<evidence type="ECO:0000256" key="3">
    <source>
        <dbReference type="ARBA" id="ARBA00006204"/>
    </source>
</evidence>
<comment type="similarity">
    <text evidence="3">Belongs to the RuBisCO large chain family. Type I subfamily.</text>
</comment>
<evidence type="ECO:0000256" key="6">
    <source>
        <dbReference type="ARBA" id="ARBA00022528"/>
    </source>
</evidence>
<keyword evidence="10" id="KW-0560">Oxidoreductase</keyword>
<keyword evidence="14" id="KW-0120">Carbon dioxide fixation</keyword>
<evidence type="ECO:0000256" key="10">
    <source>
        <dbReference type="ARBA" id="ARBA00023002"/>
    </source>
</evidence>
<dbReference type="Pfam" id="PF00016">
    <property type="entry name" value="RuBisCO_large"/>
    <property type="match status" value="1"/>
</dbReference>
<evidence type="ECO:0000256" key="12">
    <source>
        <dbReference type="ARBA" id="ARBA00023238"/>
    </source>
</evidence>
<comment type="cofactor">
    <cofactor evidence="1">
        <name>Mg(2+)</name>
        <dbReference type="ChEBI" id="CHEBI:18420"/>
    </cofactor>
</comment>
<dbReference type="PANTHER" id="PTHR42704">
    <property type="entry name" value="RIBULOSE BISPHOSPHATE CARBOXYLASE"/>
    <property type="match status" value="1"/>
</dbReference>
<keyword evidence="6" id="KW-0150">Chloroplast</keyword>
<dbReference type="EMBL" id="JAYMYR010000149">
    <property type="protein sequence ID" value="KAK7322325.1"/>
    <property type="molecule type" value="Genomic_DNA"/>
</dbReference>
<dbReference type="EC" id="4.1.1.39" evidence="4"/>